<comment type="catalytic activity">
    <reaction evidence="13">
        <text>IMP + diphosphate = hypoxanthine + 5-phospho-alpha-D-ribose 1-diphosphate</text>
        <dbReference type="Rhea" id="RHEA:17973"/>
        <dbReference type="ChEBI" id="CHEBI:17368"/>
        <dbReference type="ChEBI" id="CHEBI:33019"/>
        <dbReference type="ChEBI" id="CHEBI:58017"/>
        <dbReference type="ChEBI" id="CHEBI:58053"/>
        <dbReference type="EC" id="2.4.2.8"/>
    </reaction>
</comment>
<dbReference type="Pfam" id="PF00156">
    <property type="entry name" value="Pribosyltran"/>
    <property type="match status" value="1"/>
</dbReference>
<dbReference type="GO" id="GO:0005829">
    <property type="term" value="C:cytosol"/>
    <property type="evidence" value="ECO:0000318"/>
    <property type="project" value="GO_Central"/>
</dbReference>
<evidence type="ECO:0000256" key="9">
    <source>
        <dbReference type="ARBA" id="ARBA00022723"/>
    </source>
</evidence>
<evidence type="ECO:0000313" key="16">
    <source>
        <dbReference type="Proteomes" id="UP000000600"/>
    </source>
</evidence>
<dbReference type="InterPro" id="IPR029057">
    <property type="entry name" value="PRTase-like"/>
</dbReference>
<evidence type="ECO:0000313" key="15">
    <source>
        <dbReference type="EMBL" id="CAK83188.1"/>
    </source>
</evidence>
<keyword evidence="16" id="KW-1185">Reference proteome</keyword>
<dbReference type="KEGG" id="ptm:GSPATT00017532001"/>
<keyword evidence="6 13" id="KW-0963">Cytoplasm</keyword>
<dbReference type="FunCoup" id="A0DJH1">
    <property type="interactions" value="60"/>
</dbReference>
<keyword evidence="10 13" id="KW-0660">Purine salvage</keyword>
<dbReference type="PANTHER" id="PTHR43340">
    <property type="entry name" value="HYPOXANTHINE-GUANINE PHOSPHORIBOSYLTRANSFERASE"/>
    <property type="match status" value="1"/>
</dbReference>
<dbReference type="EMBL" id="CT868463">
    <property type="protein sequence ID" value="CAK83188.1"/>
    <property type="molecule type" value="Genomic_DNA"/>
</dbReference>
<comment type="pathway">
    <text evidence="3 13">Purine metabolism; IMP biosynthesis via salvage pathway; IMP from hypoxanthine: step 1/1.</text>
</comment>
<dbReference type="PANTHER" id="PTHR43340:SF1">
    <property type="entry name" value="HYPOXANTHINE PHOSPHORIBOSYLTRANSFERASE"/>
    <property type="match status" value="1"/>
</dbReference>
<feature type="domain" description="Phosphoribosyltransferase" evidence="14">
    <location>
        <begin position="17"/>
        <end position="165"/>
    </location>
</feature>
<dbReference type="EC" id="2.4.2.8" evidence="5 13"/>
<evidence type="ECO:0000256" key="1">
    <source>
        <dbReference type="ARBA" id="ARBA00001946"/>
    </source>
</evidence>
<proteinExistence type="inferred from homology"/>
<dbReference type="Proteomes" id="UP000000600">
    <property type="component" value="Unassembled WGS sequence"/>
</dbReference>
<evidence type="ECO:0000256" key="6">
    <source>
        <dbReference type="ARBA" id="ARBA00022490"/>
    </source>
</evidence>
<dbReference type="UniPathway" id="UPA00591">
    <property type="reaction ID" value="UER00648"/>
</dbReference>
<organism evidence="15 16">
    <name type="scientific">Paramecium tetraurelia</name>
    <dbReference type="NCBI Taxonomy" id="5888"/>
    <lineage>
        <taxon>Eukaryota</taxon>
        <taxon>Sar</taxon>
        <taxon>Alveolata</taxon>
        <taxon>Ciliophora</taxon>
        <taxon>Intramacronucleata</taxon>
        <taxon>Oligohymenophorea</taxon>
        <taxon>Peniculida</taxon>
        <taxon>Parameciidae</taxon>
        <taxon>Paramecium</taxon>
    </lineage>
</organism>
<dbReference type="HOGENOM" id="CLU_073615_0_0_1"/>
<evidence type="ECO:0000256" key="10">
    <source>
        <dbReference type="ARBA" id="ARBA00022726"/>
    </source>
</evidence>
<accession>A0DJH1</accession>
<dbReference type="NCBIfam" id="TIGR01203">
    <property type="entry name" value="HGPRTase"/>
    <property type="match status" value="1"/>
</dbReference>
<evidence type="ECO:0000256" key="3">
    <source>
        <dbReference type="ARBA" id="ARBA00004669"/>
    </source>
</evidence>
<keyword evidence="9 13" id="KW-0479">Metal-binding</keyword>
<dbReference type="GO" id="GO:0000166">
    <property type="term" value="F:nucleotide binding"/>
    <property type="evidence" value="ECO:0007669"/>
    <property type="project" value="UniProtKB-KW"/>
</dbReference>
<dbReference type="CDD" id="cd06223">
    <property type="entry name" value="PRTases_typeI"/>
    <property type="match status" value="1"/>
</dbReference>
<evidence type="ECO:0000256" key="12">
    <source>
        <dbReference type="ARBA" id="ARBA00022842"/>
    </source>
</evidence>
<evidence type="ECO:0000256" key="13">
    <source>
        <dbReference type="RuleBase" id="RU364099"/>
    </source>
</evidence>
<dbReference type="OMA" id="CATCASY"/>
<keyword evidence="8 13" id="KW-0808">Transferase</keyword>
<gene>
    <name evidence="15" type="ORF">GSPATT00017532001</name>
</gene>
<dbReference type="AlphaFoldDB" id="A0DJH1"/>
<evidence type="ECO:0000256" key="4">
    <source>
        <dbReference type="ARBA" id="ARBA00008391"/>
    </source>
</evidence>
<dbReference type="InterPro" id="IPR000836">
    <property type="entry name" value="PRTase_dom"/>
</dbReference>
<dbReference type="InParanoid" id="A0DJH1"/>
<comment type="subcellular location">
    <subcellularLocation>
        <location evidence="2 13">Cytoplasm</location>
    </subcellularLocation>
</comment>
<dbReference type="FunFam" id="3.40.50.2020:FF:000129">
    <property type="entry name" value="Hypoxanthine phosphoribosyltransferase"/>
    <property type="match status" value="1"/>
</dbReference>
<dbReference type="GeneID" id="5036370"/>
<dbReference type="STRING" id="5888.A0DJH1"/>
<keyword evidence="7 13" id="KW-0328">Glycosyltransferase</keyword>
<dbReference type="GO" id="GO:0006178">
    <property type="term" value="P:guanine salvage"/>
    <property type="evidence" value="ECO:0000318"/>
    <property type="project" value="GO_Central"/>
</dbReference>
<dbReference type="Gene3D" id="3.40.50.2020">
    <property type="match status" value="1"/>
</dbReference>
<dbReference type="SUPFAM" id="SSF53271">
    <property type="entry name" value="PRTase-like"/>
    <property type="match status" value="1"/>
</dbReference>
<dbReference type="GO" id="GO:0032264">
    <property type="term" value="P:IMP salvage"/>
    <property type="evidence" value="ECO:0000318"/>
    <property type="project" value="GO_Central"/>
</dbReference>
<dbReference type="RefSeq" id="XP_001450585.1">
    <property type="nucleotide sequence ID" value="XM_001450548.1"/>
</dbReference>
<dbReference type="InterPro" id="IPR005904">
    <property type="entry name" value="Hxn_phspho_trans"/>
</dbReference>
<dbReference type="InterPro" id="IPR050408">
    <property type="entry name" value="HGPRT"/>
</dbReference>
<dbReference type="OrthoDB" id="9449045at2759"/>
<dbReference type="GO" id="GO:0000287">
    <property type="term" value="F:magnesium ion binding"/>
    <property type="evidence" value="ECO:0000318"/>
    <property type="project" value="GO_Central"/>
</dbReference>
<dbReference type="GO" id="GO:0006166">
    <property type="term" value="P:purine ribonucleoside salvage"/>
    <property type="evidence" value="ECO:0007669"/>
    <property type="project" value="UniProtKB-KW"/>
</dbReference>
<evidence type="ECO:0000259" key="14">
    <source>
        <dbReference type="Pfam" id="PF00156"/>
    </source>
</evidence>
<dbReference type="GO" id="GO:0046100">
    <property type="term" value="P:hypoxanthine metabolic process"/>
    <property type="evidence" value="ECO:0000318"/>
    <property type="project" value="GO_Central"/>
</dbReference>
<keyword evidence="12 13" id="KW-0460">Magnesium</keyword>
<name>A0DJH1_PARTE</name>
<evidence type="ECO:0000256" key="8">
    <source>
        <dbReference type="ARBA" id="ARBA00022679"/>
    </source>
</evidence>
<evidence type="ECO:0000256" key="7">
    <source>
        <dbReference type="ARBA" id="ARBA00022676"/>
    </source>
</evidence>
<protein>
    <recommendedName>
        <fullName evidence="5 13">Hypoxanthine phosphoribosyltransferase</fullName>
        <ecNumber evidence="5 13">2.4.2.8</ecNumber>
    </recommendedName>
</protein>
<evidence type="ECO:0000256" key="11">
    <source>
        <dbReference type="ARBA" id="ARBA00022741"/>
    </source>
</evidence>
<evidence type="ECO:0000256" key="2">
    <source>
        <dbReference type="ARBA" id="ARBA00004496"/>
    </source>
</evidence>
<evidence type="ECO:0000256" key="5">
    <source>
        <dbReference type="ARBA" id="ARBA00011895"/>
    </source>
</evidence>
<dbReference type="GO" id="GO:0004422">
    <property type="term" value="F:hypoxanthine phosphoribosyltransferase activity"/>
    <property type="evidence" value="ECO:0000318"/>
    <property type="project" value="GO_Central"/>
</dbReference>
<dbReference type="GO" id="GO:0032263">
    <property type="term" value="P:GMP salvage"/>
    <property type="evidence" value="ECO:0000318"/>
    <property type="project" value="GO_Central"/>
</dbReference>
<comment type="similarity">
    <text evidence="4 13">Belongs to the purine/pyrimidine phosphoribosyltransferase family.</text>
</comment>
<comment type="cofactor">
    <cofactor evidence="1 13">
        <name>Mg(2+)</name>
        <dbReference type="ChEBI" id="CHEBI:18420"/>
    </cofactor>
</comment>
<sequence length="180" mass="20408">MNLIIKGKELQLYFSKEQLNNMVAKTANQISADYQEKHPIFIGVLNGAFMFMADLIRAVDPQLKFQIDFIKLCSYDGLGKQSTGIVKALSGLKNDIKGQHVIIIEDIIETGLTITAVMEEMKKLEPASIKLCACFLKTGRQKINIQPDYLCTEVEDKFIIGYGLDWDEYGRGLDQLYYIQ</sequence>
<dbReference type="eggNOG" id="KOG3367">
    <property type="taxonomic scope" value="Eukaryota"/>
</dbReference>
<reference evidence="15 16" key="1">
    <citation type="journal article" date="2006" name="Nature">
        <title>Global trends of whole-genome duplications revealed by the ciliate Paramecium tetraurelia.</title>
        <authorList>
            <consortium name="Genoscope"/>
            <person name="Aury J.-M."/>
            <person name="Jaillon O."/>
            <person name="Duret L."/>
            <person name="Noel B."/>
            <person name="Jubin C."/>
            <person name="Porcel B.M."/>
            <person name="Segurens B."/>
            <person name="Daubin V."/>
            <person name="Anthouard V."/>
            <person name="Aiach N."/>
            <person name="Arnaiz O."/>
            <person name="Billaut A."/>
            <person name="Beisson J."/>
            <person name="Blanc I."/>
            <person name="Bouhouche K."/>
            <person name="Camara F."/>
            <person name="Duharcourt S."/>
            <person name="Guigo R."/>
            <person name="Gogendeau D."/>
            <person name="Katinka M."/>
            <person name="Keller A.-M."/>
            <person name="Kissmehl R."/>
            <person name="Klotz C."/>
            <person name="Koll F."/>
            <person name="Le Moue A."/>
            <person name="Lepere C."/>
            <person name="Malinsky S."/>
            <person name="Nowacki M."/>
            <person name="Nowak J.K."/>
            <person name="Plattner H."/>
            <person name="Poulain J."/>
            <person name="Ruiz F."/>
            <person name="Serrano V."/>
            <person name="Zagulski M."/>
            <person name="Dessen P."/>
            <person name="Betermier M."/>
            <person name="Weissenbach J."/>
            <person name="Scarpelli C."/>
            <person name="Schachter V."/>
            <person name="Sperling L."/>
            <person name="Meyer E."/>
            <person name="Cohen J."/>
            <person name="Wincker P."/>
        </authorList>
    </citation>
    <scope>NUCLEOTIDE SEQUENCE [LARGE SCALE GENOMIC DNA]</scope>
    <source>
        <strain evidence="15 16">Stock d4-2</strain>
    </source>
</reference>
<keyword evidence="11 13" id="KW-0547">Nucleotide-binding</keyword>